<dbReference type="EMBL" id="BPLR01000394">
    <property type="protein sequence ID" value="GIY94458.1"/>
    <property type="molecule type" value="Genomic_DNA"/>
</dbReference>
<proteinExistence type="predicted"/>
<evidence type="ECO:0000313" key="2">
    <source>
        <dbReference type="EMBL" id="GIY94458.1"/>
    </source>
</evidence>
<accession>A0AAV4XL41</accession>
<organism evidence="2 3">
    <name type="scientific">Caerostris extrusa</name>
    <name type="common">Bark spider</name>
    <name type="synonym">Caerostris bankana</name>
    <dbReference type="NCBI Taxonomy" id="172846"/>
    <lineage>
        <taxon>Eukaryota</taxon>
        <taxon>Metazoa</taxon>
        <taxon>Ecdysozoa</taxon>
        <taxon>Arthropoda</taxon>
        <taxon>Chelicerata</taxon>
        <taxon>Arachnida</taxon>
        <taxon>Araneae</taxon>
        <taxon>Araneomorphae</taxon>
        <taxon>Entelegynae</taxon>
        <taxon>Araneoidea</taxon>
        <taxon>Araneidae</taxon>
        <taxon>Caerostris</taxon>
    </lineage>
</organism>
<keyword evidence="3" id="KW-1185">Reference proteome</keyword>
<dbReference type="Proteomes" id="UP001054945">
    <property type="component" value="Unassembled WGS sequence"/>
</dbReference>
<name>A0AAV4XL41_CAEEX</name>
<feature type="compositionally biased region" description="Polar residues" evidence="1">
    <location>
        <begin position="73"/>
        <end position="102"/>
    </location>
</feature>
<protein>
    <submittedName>
        <fullName evidence="2">Uncharacterized protein</fullName>
    </submittedName>
</protein>
<feature type="compositionally biased region" description="Polar residues" evidence="1">
    <location>
        <begin position="7"/>
        <end position="22"/>
    </location>
</feature>
<feature type="region of interest" description="Disordered" evidence="1">
    <location>
        <begin position="1"/>
        <end position="47"/>
    </location>
</feature>
<feature type="region of interest" description="Disordered" evidence="1">
    <location>
        <begin position="65"/>
        <end position="128"/>
    </location>
</feature>
<evidence type="ECO:0000256" key="1">
    <source>
        <dbReference type="SAM" id="MobiDB-lite"/>
    </source>
</evidence>
<comment type="caution">
    <text evidence="2">The sequence shown here is derived from an EMBL/GenBank/DDBJ whole genome shotgun (WGS) entry which is preliminary data.</text>
</comment>
<dbReference type="AlphaFoldDB" id="A0AAV4XL41"/>
<sequence>MSKKDTQVVSKTDSSETVTTEILKSPPEKKSDSHVTEETEETETIDGTPIVTKTVTTVIRKIVTSGEDDDESYTTMTTTSDEQKDTQVVSKTDSSETVTTEVLKSPSGEKSPRLTCNRGNRRDGNNRWDTHSHKDCHYCIRKIVTSDEGDDESIHYYDYRHS</sequence>
<gene>
    <name evidence="2" type="ORF">CEXT_510851</name>
</gene>
<reference evidence="2 3" key="1">
    <citation type="submission" date="2021-06" db="EMBL/GenBank/DDBJ databases">
        <title>Caerostris extrusa draft genome.</title>
        <authorList>
            <person name="Kono N."/>
            <person name="Arakawa K."/>
        </authorList>
    </citation>
    <scope>NUCLEOTIDE SEQUENCE [LARGE SCALE GENOMIC DNA]</scope>
</reference>
<evidence type="ECO:0000313" key="3">
    <source>
        <dbReference type="Proteomes" id="UP001054945"/>
    </source>
</evidence>
<feature type="compositionally biased region" description="Basic and acidic residues" evidence="1">
    <location>
        <begin position="26"/>
        <end position="37"/>
    </location>
</feature>